<dbReference type="InterPro" id="IPR002938">
    <property type="entry name" value="FAD-bd"/>
</dbReference>
<dbReference type="InterPro" id="IPR050493">
    <property type="entry name" value="FAD-dep_Monooxygenase_BioMet"/>
</dbReference>
<evidence type="ECO:0000313" key="5">
    <source>
        <dbReference type="Proteomes" id="UP001165685"/>
    </source>
</evidence>
<evidence type="ECO:0000256" key="2">
    <source>
        <dbReference type="ARBA" id="ARBA00023033"/>
    </source>
</evidence>
<gene>
    <name evidence="4" type="ORF">O4U47_18385</name>
</gene>
<organism evidence="4 5">
    <name type="scientific">Nocardiopsis suaedae</name>
    <dbReference type="NCBI Taxonomy" id="3018444"/>
    <lineage>
        <taxon>Bacteria</taxon>
        <taxon>Bacillati</taxon>
        <taxon>Actinomycetota</taxon>
        <taxon>Actinomycetes</taxon>
        <taxon>Streptosporangiales</taxon>
        <taxon>Nocardiopsidaceae</taxon>
        <taxon>Nocardiopsis</taxon>
    </lineage>
</organism>
<keyword evidence="2" id="KW-0503">Monooxygenase</keyword>
<dbReference type="InterPro" id="IPR036188">
    <property type="entry name" value="FAD/NAD-bd_sf"/>
</dbReference>
<dbReference type="PANTHER" id="PTHR13789">
    <property type="entry name" value="MONOOXYGENASE"/>
    <property type="match status" value="1"/>
</dbReference>
<dbReference type="RefSeq" id="WP_270679125.1">
    <property type="nucleotide sequence ID" value="NZ_JAQFWP010000035.1"/>
</dbReference>
<name>A0ABT4TP75_9ACTN</name>
<keyword evidence="5" id="KW-1185">Reference proteome</keyword>
<dbReference type="PRINTS" id="PR00420">
    <property type="entry name" value="RNGMNOXGNASE"/>
</dbReference>
<evidence type="ECO:0000259" key="3">
    <source>
        <dbReference type="Pfam" id="PF01494"/>
    </source>
</evidence>
<proteinExistence type="predicted"/>
<dbReference type="SUPFAM" id="SSF51905">
    <property type="entry name" value="FAD/NAD(P)-binding domain"/>
    <property type="match status" value="1"/>
</dbReference>
<dbReference type="PANTHER" id="PTHR13789:SF309">
    <property type="entry name" value="PUTATIVE (AFU_ORTHOLOGUE AFUA_6G14510)-RELATED"/>
    <property type="match status" value="1"/>
</dbReference>
<keyword evidence="1" id="KW-0560">Oxidoreductase</keyword>
<accession>A0ABT4TP75</accession>
<dbReference type="Pfam" id="PF01494">
    <property type="entry name" value="FAD_binding_3"/>
    <property type="match status" value="1"/>
</dbReference>
<reference evidence="4" key="1">
    <citation type="submission" date="2023-01" db="EMBL/GenBank/DDBJ databases">
        <title>Draft genome sequence of Nocardiopsis sp. LSu2-4 isolated from halophytes.</title>
        <authorList>
            <person name="Duangmal K."/>
            <person name="Chantavorakit T."/>
        </authorList>
    </citation>
    <scope>NUCLEOTIDE SEQUENCE</scope>
    <source>
        <strain evidence="4">LSu2-4</strain>
    </source>
</reference>
<feature type="domain" description="FAD-binding" evidence="3">
    <location>
        <begin position="2"/>
        <end position="341"/>
    </location>
</feature>
<evidence type="ECO:0000256" key="1">
    <source>
        <dbReference type="ARBA" id="ARBA00023002"/>
    </source>
</evidence>
<evidence type="ECO:0000313" key="4">
    <source>
        <dbReference type="EMBL" id="MDA2806485.1"/>
    </source>
</evidence>
<protein>
    <submittedName>
        <fullName evidence="4">FAD-dependent oxidoreductase</fullName>
    </submittedName>
</protein>
<dbReference type="Proteomes" id="UP001165685">
    <property type="component" value="Unassembled WGS sequence"/>
</dbReference>
<comment type="caution">
    <text evidence="4">The sequence shown here is derived from an EMBL/GenBank/DDBJ whole genome shotgun (WGS) entry which is preliminary data.</text>
</comment>
<dbReference type="EMBL" id="JAQFWP010000035">
    <property type="protein sequence ID" value="MDA2806485.1"/>
    <property type="molecule type" value="Genomic_DNA"/>
</dbReference>
<sequence>MRVLIAGAGVAGAAAAIALRRAGAEVDVYEAHPDPGGDVGSFVSLAANGLRGLGALGCLDAVRGAGVEVERLHARSADGALLSDTPRGRREHDTLRSVTLLRGRLVEALRAQAEREGARIRTGDRLVGVRDHGDRVAAVLGGGDAPEGDLLVGADGIWSAARRAHLPEAPSPRYAGLYTLSGTSDPDRAGIAADPRAVTMRRTRAGGVFFHVGTPDGRIWWSAQVPSADEPERPVGPVGADRLAALAAAYRDDPLPAALVSATVRAHPFTVMHAMDPVPAWTGGRTVLIGDAAHPVGAGQGASMALEDALVLAGLVGGAADVPGALAAYRSERAPRIERVLGMAAANRAMKKAGTAPDAAAGPPAGEEMEDFADWLYGYDPCAPVR</sequence>
<dbReference type="Gene3D" id="3.50.50.60">
    <property type="entry name" value="FAD/NAD(P)-binding domain"/>
    <property type="match status" value="1"/>
</dbReference>